<dbReference type="GO" id="GO:0016301">
    <property type="term" value="F:kinase activity"/>
    <property type="evidence" value="ECO:0007669"/>
    <property type="project" value="UniProtKB-KW"/>
</dbReference>
<sequence>MTDISAIAPNLQRVAKQDHVMTIHLKNETKIFMTSHDVLAMEQWLEELLSGFKESQKLMLNMNKKLAWVYGIQNKDANAVSNSTSH</sequence>
<reference evidence="1 2" key="1">
    <citation type="submission" date="2024-11" db="EMBL/GenBank/DDBJ databases">
        <title>Adaptive evolution of stress response genes in parasites aligns with host niche diversity.</title>
        <authorList>
            <person name="Hahn C."/>
            <person name="Resl P."/>
        </authorList>
    </citation>
    <scope>NUCLEOTIDE SEQUENCE [LARGE SCALE GENOMIC DNA]</scope>
    <source>
        <strain evidence="1">EGGRZ-B1_66</strain>
        <tissue evidence="1">Body</tissue>
    </source>
</reference>
<keyword evidence="1" id="KW-0675">Receptor</keyword>
<dbReference type="AlphaFoldDB" id="A0ABD2QIK9"/>
<accession>A0ABD2QIK9</accession>
<evidence type="ECO:0000313" key="2">
    <source>
        <dbReference type="Proteomes" id="UP001626550"/>
    </source>
</evidence>
<name>A0ABD2QIK9_9PLAT</name>
<organism evidence="1 2">
    <name type="scientific">Cichlidogyrus casuarinus</name>
    <dbReference type="NCBI Taxonomy" id="1844966"/>
    <lineage>
        <taxon>Eukaryota</taxon>
        <taxon>Metazoa</taxon>
        <taxon>Spiralia</taxon>
        <taxon>Lophotrochozoa</taxon>
        <taxon>Platyhelminthes</taxon>
        <taxon>Monogenea</taxon>
        <taxon>Monopisthocotylea</taxon>
        <taxon>Dactylogyridea</taxon>
        <taxon>Ancyrocephalidae</taxon>
        <taxon>Cichlidogyrus</taxon>
    </lineage>
</organism>
<keyword evidence="1" id="KW-0808">Transferase</keyword>
<evidence type="ECO:0000313" key="1">
    <source>
        <dbReference type="EMBL" id="KAL3319352.1"/>
    </source>
</evidence>
<keyword evidence="1" id="KW-0418">Kinase</keyword>
<protein>
    <submittedName>
        <fullName evidence="1">Beta-adrenergic receptor kinase 2</fullName>
    </submittedName>
</protein>
<proteinExistence type="predicted"/>
<keyword evidence="2" id="KW-1185">Reference proteome</keyword>
<gene>
    <name evidence="1" type="primary">ADRBK2_1</name>
    <name evidence="1" type="ORF">Ciccas_001974</name>
</gene>
<dbReference type="EMBL" id="JBJKFK010000143">
    <property type="protein sequence ID" value="KAL3319352.1"/>
    <property type="molecule type" value="Genomic_DNA"/>
</dbReference>
<comment type="caution">
    <text evidence="1">The sequence shown here is derived from an EMBL/GenBank/DDBJ whole genome shotgun (WGS) entry which is preliminary data.</text>
</comment>
<dbReference type="Proteomes" id="UP001626550">
    <property type="component" value="Unassembled WGS sequence"/>
</dbReference>